<dbReference type="Proteomes" id="UP000784294">
    <property type="component" value="Unassembled WGS sequence"/>
</dbReference>
<reference evidence="1" key="1">
    <citation type="submission" date="2018-11" db="EMBL/GenBank/DDBJ databases">
        <authorList>
            <consortium name="Pathogen Informatics"/>
        </authorList>
    </citation>
    <scope>NUCLEOTIDE SEQUENCE</scope>
</reference>
<keyword evidence="2" id="KW-1185">Reference proteome</keyword>
<organism evidence="1 2">
    <name type="scientific">Protopolystoma xenopodis</name>
    <dbReference type="NCBI Taxonomy" id="117903"/>
    <lineage>
        <taxon>Eukaryota</taxon>
        <taxon>Metazoa</taxon>
        <taxon>Spiralia</taxon>
        <taxon>Lophotrochozoa</taxon>
        <taxon>Platyhelminthes</taxon>
        <taxon>Monogenea</taxon>
        <taxon>Polyopisthocotylea</taxon>
        <taxon>Polystomatidea</taxon>
        <taxon>Polystomatidae</taxon>
        <taxon>Protopolystoma</taxon>
    </lineage>
</organism>
<evidence type="ECO:0000313" key="2">
    <source>
        <dbReference type="Proteomes" id="UP000784294"/>
    </source>
</evidence>
<evidence type="ECO:0000313" key="1">
    <source>
        <dbReference type="EMBL" id="VEL40439.1"/>
    </source>
</evidence>
<accession>A0A3S5B4U8</accession>
<comment type="caution">
    <text evidence="1">The sequence shown here is derived from an EMBL/GenBank/DDBJ whole genome shotgun (WGS) entry which is preliminary data.</text>
</comment>
<dbReference type="AlphaFoldDB" id="A0A3S5B4U8"/>
<sequence length="76" mass="8584">MHTKNNNRRHKHANMCTRARETNYMHPMACGCDFFASKSLAASQAVLAWQASICRLPFNGMPELAKLHRLSDPLGQ</sequence>
<name>A0A3S5B4U8_9PLAT</name>
<protein>
    <submittedName>
        <fullName evidence="1">Uncharacterized protein</fullName>
    </submittedName>
</protein>
<gene>
    <name evidence="1" type="ORF">PXEA_LOCUS33879</name>
</gene>
<dbReference type="PROSITE" id="PS51257">
    <property type="entry name" value="PROKAR_LIPOPROTEIN"/>
    <property type="match status" value="1"/>
</dbReference>
<dbReference type="EMBL" id="CAAALY010264899">
    <property type="protein sequence ID" value="VEL40439.1"/>
    <property type="molecule type" value="Genomic_DNA"/>
</dbReference>
<proteinExistence type="predicted"/>